<keyword evidence="2" id="KW-1133">Transmembrane helix</keyword>
<name>A0A8J2S625_9CRUS</name>
<evidence type="ECO:0000256" key="1">
    <source>
        <dbReference type="SAM" id="MobiDB-lite"/>
    </source>
</evidence>
<reference evidence="3" key="1">
    <citation type="submission" date="2021-11" db="EMBL/GenBank/DDBJ databases">
        <authorList>
            <person name="Schell T."/>
        </authorList>
    </citation>
    <scope>NUCLEOTIDE SEQUENCE</scope>
    <source>
        <strain evidence="3">M5</strain>
    </source>
</reference>
<feature type="transmembrane region" description="Helical" evidence="2">
    <location>
        <begin position="25"/>
        <end position="48"/>
    </location>
</feature>
<feature type="transmembrane region" description="Helical" evidence="2">
    <location>
        <begin position="292"/>
        <end position="314"/>
    </location>
</feature>
<feature type="transmembrane region" description="Helical" evidence="2">
    <location>
        <begin position="96"/>
        <end position="119"/>
    </location>
</feature>
<dbReference type="Proteomes" id="UP000789390">
    <property type="component" value="Unassembled WGS sequence"/>
</dbReference>
<feature type="transmembrane region" description="Helical" evidence="2">
    <location>
        <begin position="131"/>
        <end position="152"/>
    </location>
</feature>
<feature type="transmembrane region" description="Helical" evidence="2">
    <location>
        <begin position="334"/>
        <end position="357"/>
    </location>
</feature>
<evidence type="ECO:0000256" key="2">
    <source>
        <dbReference type="SAM" id="Phobius"/>
    </source>
</evidence>
<dbReference type="AlphaFoldDB" id="A0A8J2S625"/>
<sequence length="525" mass="58404">MWESSDWMLIQSQSRRVLPATSIKLGLGLTILNAVLWLIAMILQAFLLFNIDYYVAPSSYMLVCICLGWSATILFTTAGSLYGLIRNREKDVKSYLILTTSTAVFSLFIFLAFLITLCLDTATESWQGPGGFSIFTGLYVFGESCIIIWYFTNQWKAFKNEMEEERFDRIQQRVREQQHHHLDVLTHSAQQAPPNEYQVEQVMETFENEEVAQERNKVEETSDSDSDRLTYLIVLSNHKRKREKKVTDYKVNWTGVGTLTNSLRDELAVSRYCNLPDSGAVSHYQNSGGRTIALLCLAAGSVFTSLALVTLALLSLTSTDQGTSYFSLCMTSNAILTVVGFIGCSISIALITISAIASSSHKRFQSAPNELEEVKKVSIDVSASQQSTDSSEKDIINSQPKVAESTGSTNSDDIYESLKSQQGSSAAENGALDSSTIVDQIIEPIYAIPIKKKTMSSSNLSSAGDFEIEVDNRRDSEVKEKKITSTKWFHMEAPEEPLGSDVDDSQYSRNIELPKEDVIVHAPSN</sequence>
<feature type="compositionally biased region" description="Polar residues" evidence="1">
    <location>
        <begin position="396"/>
        <end position="414"/>
    </location>
</feature>
<accession>A0A8J2S625</accession>
<feature type="transmembrane region" description="Helical" evidence="2">
    <location>
        <begin position="60"/>
        <end position="84"/>
    </location>
</feature>
<dbReference type="OrthoDB" id="6354911at2759"/>
<gene>
    <name evidence="3" type="ORF">DGAL_LOCUS14964</name>
</gene>
<keyword evidence="2" id="KW-0472">Membrane</keyword>
<proteinExistence type="predicted"/>
<comment type="caution">
    <text evidence="3">The sequence shown here is derived from an EMBL/GenBank/DDBJ whole genome shotgun (WGS) entry which is preliminary data.</text>
</comment>
<protein>
    <submittedName>
        <fullName evidence="3">Uncharacterized protein</fullName>
    </submittedName>
</protein>
<keyword evidence="2" id="KW-0812">Transmembrane</keyword>
<evidence type="ECO:0000313" key="3">
    <source>
        <dbReference type="EMBL" id="CAH0111324.1"/>
    </source>
</evidence>
<feature type="region of interest" description="Disordered" evidence="1">
    <location>
        <begin position="382"/>
        <end position="414"/>
    </location>
</feature>
<evidence type="ECO:0000313" key="4">
    <source>
        <dbReference type="Proteomes" id="UP000789390"/>
    </source>
</evidence>
<keyword evidence="4" id="KW-1185">Reference proteome</keyword>
<organism evidence="3 4">
    <name type="scientific">Daphnia galeata</name>
    <dbReference type="NCBI Taxonomy" id="27404"/>
    <lineage>
        <taxon>Eukaryota</taxon>
        <taxon>Metazoa</taxon>
        <taxon>Ecdysozoa</taxon>
        <taxon>Arthropoda</taxon>
        <taxon>Crustacea</taxon>
        <taxon>Branchiopoda</taxon>
        <taxon>Diplostraca</taxon>
        <taxon>Cladocera</taxon>
        <taxon>Anomopoda</taxon>
        <taxon>Daphniidae</taxon>
        <taxon>Daphnia</taxon>
    </lineage>
</organism>
<dbReference type="EMBL" id="CAKKLH010000313">
    <property type="protein sequence ID" value="CAH0111324.1"/>
    <property type="molecule type" value="Genomic_DNA"/>
</dbReference>